<feature type="transmembrane region" description="Helical" evidence="1">
    <location>
        <begin position="75"/>
        <end position="98"/>
    </location>
</feature>
<feature type="transmembrane region" description="Helical" evidence="1">
    <location>
        <begin position="268"/>
        <end position="292"/>
    </location>
</feature>
<feature type="transmembrane region" description="Helical" evidence="1">
    <location>
        <begin position="119"/>
        <end position="140"/>
    </location>
</feature>
<organism evidence="2 3">
    <name type="scientific">Peptostreptococcus porci</name>
    <dbReference type="NCBI Taxonomy" id="2652282"/>
    <lineage>
        <taxon>Bacteria</taxon>
        <taxon>Bacillati</taxon>
        <taxon>Bacillota</taxon>
        <taxon>Clostridia</taxon>
        <taxon>Peptostreptococcales</taxon>
        <taxon>Peptostreptococcaceae</taxon>
        <taxon>Peptostreptococcus</taxon>
    </lineage>
</organism>
<evidence type="ECO:0000313" key="3">
    <source>
        <dbReference type="Proteomes" id="UP000440713"/>
    </source>
</evidence>
<feature type="transmembrane region" description="Helical" evidence="1">
    <location>
        <begin position="30"/>
        <end position="46"/>
    </location>
</feature>
<sequence length="340" mass="38602">MEKKSNINFVNVAMFALIFLFVAVSKINSISSILIVIAIIPMVLLTMGSDIKFSGFILMLACVEAYIINGAEYALLVAFVYLIPAFISGIVFLSDEYIDRNGVKYKIKVRKNGDDFRFISIKALLLSMIFFVIGSMIYIVSVKYLLNIDIIKELRVVLNDTLQNVLEVYKNSLKPSEYEKIVSSGVLDILKDTSTVVLVLCFSRSLIFSLVSYFICIKLYSCFYSEKTMCVPIESIYFPGRPVSVLFYSILLMFLIDYSYPNLGVSTMIGGYIIIMNMLFFMEGVSIIIYAVKNWKKIKSRVNVLIFAFLVIFLGVVPGISILGMFDNSFDLRKRWNLTM</sequence>
<keyword evidence="1" id="KW-0812">Transmembrane</keyword>
<dbReference type="Proteomes" id="UP000440713">
    <property type="component" value="Unassembled WGS sequence"/>
</dbReference>
<gene>
    <name evidence="2" type="ORF">FYJ71_07925</name>
</gene>
<comment type="caution">
    <text evidence="2">The sequence shown here is derived from an EMBL/GenBank/DDBJ whole genome shotgun (WGS) entry which is preliminary data.</text>
</comment>
<keyword evidence="1" id="KW-1133">Transmembrane helix</keyword>
<proteinExistence type="predicted"/>
<dbReference type="Pfam" id="PF09991">
    <property type="entry name" value="DUF2232"/>
    <property type="match status" value="1"/>
</dbReference>
<name>A0A6N7XDY2_9FIRM</name>
<feature type="transmembrane region" description="Helical" evidence="1">
    <location>
        <begin position="196"/>
        <end position="216"/>
    </location>
</feature>
<dbReference type="InterPro" id="IPR018710">
    <property type="entry name" value="DUF2232"/>
</dbReference>
<protein>
    <submittedName>
        <fullName evidence="2">DUF2232 domain-containing protein</fullName>
    </submittedName>
</protein>
<keyword evidence="1" id="KW-0472">Membrane</keyword>
<feature type="transmembrane region" description="Helical" evidence="1">
    <location>
        <begin position="53"/>
        <end position="69"/>
    </location>
</feature>
<accession>A0A6N7XDY2</accession>
<feature type="transmembrane region" description="Helical" evidence="1">
    <location>
        <begin position="304"/>
        <end position="326"/>
    </location>
</feature>
<evidence type="ECO:0000256" key="1">
    <source>
        <dbReference type="SAM" id="Phobius"/>
    </source>
</evidence>
<evidence type="ECO:0000313" key="2">
    <source>
        <dbReference type="EMBL" id="MST62896.1"/>
    </source>
</evidence>
<feature type="transmembrane region" description="Helical" evidence="1">
    <location>
        <begin position="7"/>
        <end position="24"/>
    </location>
</feature>
<dbReference type="RefSeq" id="WP_154538374.1">
    <property type="nucleotide sequence ID" value="NZ_VUNE01000004.1"/>
</dbReference>
<dbReference type="EMBL" id="VUNE01000004">
    <property type="protein sequence ID" value="MST62896.1"/>
    <property type="molecule type" value="Genomic_DNA"/>
</dbReference>
<reference evidence="2 3" key="1">
    <citation type="submission" date="2019-08" db="EMBL/GenBank/DDBJ databases">
        <title>In-depth cultivation of the pig gut microbiome towards novel bacterial diversity and tailored functional studies.</title>
        <authorList>
            <person name="Wylensek D."/>
            <person name="Hitch T.C.A."/>
            <person name="Clavel T."/>
        </authorList>
    </citation>
    <scope>NUCLEOTIDE SEQUENCE [LARGE SCALE GENOMIC DNA]</scope>
    <source>
        <strain evidence="2 3">WCA-SAB-591-4A-A</strain>
    </source>
</reference>
<keyword evidence="3" id="KW-1185">Reference proteome</keyword>
<feature type="transmembrane region" description="Helical" evidence="1">
    <location>
        <begin position="236"/>
        <end position="256"/>
    </location>
</feature>
<dbReference type="AlphaFoldDB" id="A0A6N7XDY2"/>